<dbReference type="Gene3D" id="3.10.180.10">
    <property type="entry name" value="2,3-Dihydroxybiphenyl 1,2-Dioxygenase, domain 1"/>
    <property type="match status" value="1"/>
</dbReference>
<comment type="caution">
    <text evidence="3">The sequence shown here is derived from an EMBL/GenBank/DDBJ whole genome shotgun (WGS) entry which is preliminary data.</text>
</comment>
<evidence type="ECO:0000256" key="1">
    <source>
        <dbReference type="SAM" id="MobiDB-lite"/>
    </source>
</evidence>
<dbReference type="Pfam" id="PF13468">
    <property type="entry name" value="Glyoxalase_3"/>
    <property type="match status" value="1"/>
</dbReference>
<dbReference type="InterPro" id="IPR029068">
    <property type="entry name" value="Glyas_Bleomycin-R_OHBP_Dase"/>
</dbReference>
<protein>
    <submittedName>
        <fullName evidence="3">VOC family protein</fullName>
    </submittedName>
</protein>
<dbReference type="PANTHER" id="PTHR40265">
    <property type="entry name" value="BLL2707 PROTEIN"/>
    <property type="match status" value="1"/>
</dbReference>
<dbReference type="SUPFAM" id="SSF54593">
    <property type="entry name" value="Glyoxalase/Bleomycin resistance protein/Dihydroxybiphenyl dioxygenase"/>
    <property type="match status" value="1"/>
</dbReference>
<reference evidence="3" key="1">
    <citation type="journal article" date="2021" name="PeerJ">
        <title>Extensive microbial diversity within the chicken gut microbiome revealed by metagenomics and culture.</title>
        <authorList>
            <person name="Gilroy R."/>
            <person name="Ravi A."/>
            <person name="Getino M."/>
            <person name="Pursley I."/>
            <person name="Horton D.L."/>
            <person name="Alikhan N.F."/>
            <person name="Baker D."/>
            <person name="Gharbi K."/>
            <person name="Hall N."/>
            <person name="Watson M."/>
            <person name="Adriaenssens E.M."/>
            <person name="Foster-Nyarko E."/>
            <person name="Jarju S."/>
            <person name="Secka A."/>
            <person name="Antonio M."/>
            <person name="Oren A."/>
            <person name="Chaudhuri R.R."/>
            <person name="La Ragione R."/>
            <person name="Hildebrand F."/>
            <person name="Pallen M.J."/>
        </authorList>
    </citation>
    <scope>NUCLEOTIDE SEQUENCE</scope>
    <source>
        <strain evidence="3">ChiHejej3B27-3195</strain>
    </source>
</reference>
<sequence length="213" mass="23171">MPESLPQLPPERLDHIVVTTDDLDAGLALIEESTGVRLEPGGVHPDFGTRNYLATFGPTAYLELIGVDEENTEFSGTRPFRIDTATTTSTATWAITCEDLEATVAAARDAGLEPGDPEPKSRRRPDGSLLEWRLTRNLPEPTGVVPFLLDWQGATTPAQTTEATLELVAFHAWHLEPQRIRPVLQAYGTDLIVEPGEPGLRVTVEGPAGRITL</sequence>
<dbReference type="EMBL" id="DXGD01000108">
    <property type="protein sequence ID" value="HIW99069.1"/>
    <property type="molecule type" value="Genomic_DNA"/>
</dbReference>
<evidence type="ECO:0000313" key="3">
    <source>
        <dbReference type="EMBL" id="HIW99069.1"/>
    </source>
</evidence>
<dbReference type="AlphaFoldDB" id="A0A9D1URD4"/>
<feature type="compositionally biased region" description="Basic and acidic residues" evidence="1">
    <location>
        <begin position="117"/>
        <end position="126"/>
    </location>
</feature>
<accession>A0A9D1URD4</accession>
<feature type="domain" description="Glyoxalase-like" evidence="2">
    <location>
        <begin position="13"/>
        <end position="186"/>
    </location>
</feature>
<gene>
    <name evidence="3" type="ORF">H9871_02895</name>
</gene>
<feature type="region of interest" description="Disordered" evidence="1">
    <location>
        <begin position="109"/>
        <end position="128"/>
    </location>
</feature>
<dbReference type="PANTHER" id="PTHR40265:SF1">
    <property type="entry name" value="GLYOXALASE-LIKE DOMAIN-CONTAINING PROTEIN"/>
    <property type="match status" value="1"/>
</dbReference>
<organism evidence="3 4">
    <name type="scientific">Candidatus Nesterenkonia stercoripullorum</name>
    <dbReference type="NCBI Taxonomy" id="2838701"/>
    <lineage>
        <taxon>Bacteria</taxon>
        <taxon>Bacillati</taxon>
        <taxon>Actinomycetota</taxon>
        <taxon>Actinomycetes</taxon>
        <taxon>Micrococcales</taxon>
        <taxon>Micrococcaceae</taxon>
        <taxon>Nesterenkonia</taxon>
    </lineage>
</organism>
<name>A0A9D1URD4_9MICC</name>
<dbReference type="Proteomes" id="UP000824151">
    <property type="component" value="Unassembled WGS sequence"/>
</dbReference>
<proteinExistence type="predicted"/>
<evidence type="ECO:0000259" key="2">
    <source>
        <dbReference type="Pfam" id="PF13468"/>
    </source>
</evidence>
<evidence type="ECO:0000313" key="4">
    <source>
        <dbReference type="Proteomes" id="UP000824151"/>
    </source>
</evidence>
<reference evidence="3" key="2">
    <citation type="submission" date="2021-04" db="EMBL/GenBank/DDBJ databases">
        <authorList>
            <person name="Gilroy R."/>
        </authorList>
    </citation>
    <scope>NUCLEOTIDE SEQUENCE</scope>
    <source>
        <strain evidence="3">ChiHejej3B27-3195</strain>
    </source>
</reference>
<dbReference type="InterPro" id="IPR025870">
    <property type="entry name" value="Glyoxalase-like_dom"/>
</dbReference>